<dbReference type="GeneID" id="41330131"/>
<evidence type="ECO:0000313" key="2">
    <source>
        <dbReference type="EMBL" id="QEE16313.1"/>
    </source>
</evidence>
<reference evidence="2 3" key="2">
    <citation type="journal article" date="2024" name="Int. J. Syst. Evol. Microbiol.">
        <title>Promethearchaeum syntrophicum gen. nov., sp. nov., an anaerobic, obligately syntrophic archaeon, the first isolate of the lineage 'Asgard' archaea, and proposal of the new archaeal phylum Promethearchaeota phyl. nov. and kingdom Promethearchaeati regn. nov.</title>
        <authorList>
            <person name="Imachi H."/>
            <person name="Nobu M.K."/>
            <person name="Kato S."/>
            <person name="Takaki Y."/>
            <person name="Miyazaki M."/>
            <person name="Miyata M."/>
            <person name="Ogawara M."/>
            <person name="Saito Y."/>
            <person name="Sakai S."/>
            <person name="Tahara Y.O."/>
            <person name="Takano Y."/>
            <person name="Tasumi E."/>
            <person name="Uematsu K."/>
            <person name="Yoshimura T."/>
            <person name="Itoh T."/>
            <person name="Ohkuma M."/>
            <person name="Takai K."/>
        </authorList>
    </citation>
    <scope>NUCLEOTIDE SEQUENCE [LARGE SCALE GENOMIC DNA]</scope>
    <source>
        <strain evidence="2 3">MK-D1</strain>
    </source>
</reference>
<feature type="region of interest" description="Disordered" evidence="1">
    <location>
        <begin position="131"/>
        <end position="181"/>
    </location>
</feature>
<dbReference type="AlphaFoldDB" id="A0A5B9DAY4"/>
<dbReference type="Proteomes" id="UP000321408">
    <property type="component" value="Chromosome"/>
</dbReference>
<gene>
    <name evidence="2" type="ORF">DSAG12_02143</name>
</gene>
<organism evidence="2 3">
    <name type="scientific">Promethearchaeum syntrophicum</name>
    <dbReference type="NCBI Taxonomy" id="2594042"/>
    <lineage>
        <taxon>Archaea</taxon>
        <taxon>Promethearchaeati</taxon>
        <taxon>Promethearchaeota</taxon>
        <taxon>Promethearchaeia</taxon>
        <taxon>Promethearchaeales</taxon>
        <taxon>Promethearchaeaceae</taxon>
        <taxon>Promethearchaeum</taxon>
    </lineage>
</organism>
<evidence type="ECO:0000313" key="3">
    <source>
        <dbReference type="Proteomes" id="UP000321408"/>
    </source>
</evidence>
<protein>
    <submittedName>
        <fullName evidence="2">Uncharacterized protein</fullName>
    </submittedName>
</protein>
<dbReference type="KEGG" id="psyt:DSAG12_02143"/>
<reference evidence="2 3" key="1">
    <citation type="journal article" date="2020" name="Nature">
        <title>Isolation of an archaeon at the prokaryote-eukaryote interface.</title>
        <authorList>
            <person name="Imachi H."/>
            <person name="Nobu M.K."/>
            <person name="Nakahara N."/>
            <person name="Morono Y."/>
            <person name="Ogawara M."/>
            <person name="Takaki Y."/>
            <person name="Takano Y."/>
            <person name="Uematsu K."/>
            <person name="Ikuta T."/>
            <person name="Ito M."/>
            <person name="Matsui Y."/>
            <person name="Miyazaki M."/>
            <person name="Murata K."/>
            <person name="Saito Y."/>
            <person name="Sakai S."/>
            <person name="Song C."/>
            <person name="Tasumi E."/>
            <person name="Yamanaka Y."/>
            <person name="Yamaguchi T."/>
            <person name="Kamagata Y."/>
            <person name="Tamaki H."/>
            <person name="Takai K."/>
        </authorList>
    </citation>
    <scope>NUCLEOTIDE SEQUENCE [LARGE SCALE GENOMIC DNA]</scope>
    <source>
        <strain evidence="2 3">MK-D1</strain>
    </source>
</reference>
<dbReference type="EMBL" id="CP042905">
    <property type="protein sequence ID" value="QEE16313.1"/>
    <property type="molecule type" value="Genomic_DNA"/>
</dbReference>
<accession>A0A5B9DAY4</accession>
<feature type="compositionally biased region" description="Polar residues" evidence="1">
    <location>
        <begin position="141"/>
        <end position="151"/>
    </location>
</feature>
<sequence>MNHHNYSFFGQKTGLLLDSAEIDQPCLYLRFLKKKPDGSWEKPSLGQGKNIKLNLLEMIAILRIFRTQNTKWSTVHKFGEEITSITVENKNNIISFIISGYAKQLKFPESELFTDLLDHIYHEKIIHATGSKMPSKIGSPKESTSQPGQQKNTRENEIQDLSNSPIPEYPEELDETPQEKKIEIDPEQWYNSLRTNEEFKLLPGAINEERAKAINFHIADLISIWVPNSCIDQNQSLSKEGIWVKDWFLRKKMVDIFAETG</sequence>
<dbReference type="RefSeq" id="WP_147663193.1">
    <property type="nucleotide sequence ID" value="NZ_CP042905.2"/>
</dbReference>
<proteinExistence type="predicted"/>
<name>A0A5B9DAY4_9ARCH</name>
<evidence type="ECO:0000256" key="1">
    <source>
        <dbReference type="SAM" id="MobiDB-lite"/>
    </source>
</evidence>
<keyword evidence="3" id="KW-1185">Reference proteome</keyword>